<dbReference type="EMBL" id="VIIS01002122">
    <property type="protein sequence ID" value="KAF0288229.1"/>
    <property type="molecule type" value="Genomic_DNA"/>
</dbReference>
<proteinExistence type="predicted"/>
<protein>
    <submittedName>
        <fullName evidence="2">Uncharacterized protein</fullName>
    </submittedName>
</protein>
<gene>
    <name evidence="2" type="ORF">FJT64_013380</name>
</gene>
<dbReference type="OrthoDB" id="10063560at2759"/>
<evidence type="ECO:0000313" key="3">
    <source>
        <dbReference type="Proteomes" id="UP000440578"/>
    </source>
</evidence>
<feature type="compositionally biased region" description="Basic and acidic residues" evidence="1">
    <location>
        <begin position="146"/>
        <end position="177"/>
    </location>
</feature>
<organism evidence="2 3">
    <name type="scientific">Amphibalanus amphitrite</name>
    <name type="common">Striped barnacle</name>
    <name type="synonym">Balanus amphitrite</name>
    <dbReference type="NCBI Taxonomy" id="1232801"/>
    <lineage>
        <taxon>Eukaryota</taxon>
        <taxon>Metazoa</taxon>
        <taxon>Ecdysozoa</taxon>
        <taxon>Arthropoda</taxon>
        <taxon>Crustacea</taxon>
        <taxon>Multicrustacea</taxon>
        <taxon>Cirripedia</taxon>
        <taxon>Thoracica</taxon>
        <taxon>Thoracicalcarea</taxon>
        <taxon>Balanomorpha</taxon>
        <taxon>Balanoidea</taxon>
        <taxon>Balanidae</taxon>
        <taxon>Amphibalaninae</taxon>
        <taxon>Amphibalanus</taxon>
    </lineage>
</organism>
<feature type="compositionally biased region" description="Basic and acidic residues" evidence="1">
    <location>
        <begin position="126"/>
        <end position="136"/>
    </location>
</feature>
<evidence type="ECO:0000256" key="1">
    <source>
        <dbReference type="SAM" id="MobiDB-lite"/>
    </source>
</evidence>
<sequence>MRGFLHEAARILRKPSKRGAIRVLCRRLTLAGEPYGRRGGGAEVRRLPLPPRAAPVEVAGSQDLQQPCEVVDDEVAEPVTEVSPSRRRPPQRRESTKLQSATKFLRALRAGKGDAAGDGASPPDRSNPHYHSEGKANRRRAKQAKARAEQTERSHSFHDKVSKRSVASDDARRRDSLDSDALPTDLSGDPPPTYENVVNGGSGGGGGVITASGSGGRDEPGRPLQRDKERRSARKLTKDSGYETSPYSEADYASLSLRSESAETLTERRAEPPGRPALQQYLTEEYLIGVDTSRLGGEPARRASVSEASEPGSVHSGSTLVPERSGDDGRSSRVAALRRRGGQGLSRRTQAVPGLSRVRVDQTVVGRNRTATPRHGRSHVQINGGLRPSRPGRRSV</sequence>
<feature type="region of interest" description="Disordered" evidence="1">
    <location>
        <begin position="75"/>
        <end position="396"/>
    </location>
</feature>
<feature type="compositionally biased region" description="Basic and acidic residues" evidence="1">
    <location>
        <begin position="216"/>
        <end position="241"/>
    </location>
</feature>
<comment type="caution">
    <text evidence="2">The sequence shown here is derived from an EMBL/GenBank/DDBJ whole genome shotgun (WGS) entry which is preliminary data.</text>
</comment>
<name>A0A6A4V4X6_AMPAM</name>
<reference evidence="2 3" key="1">
    <citation type="submission" date="2019-07" db="EMBL/GenBank/DDBJ databases">
        <title>Draft genome assembly of a fouling barnacle, Amphibalanus amphitrite (Darwin, 1854): The first reference genome for Thecostraca.</title>
        <authorList>
            <person name="Kim W."/>
        </authorList>
    </citation>
    <scope>NUCLEOTIDE SEQUENCE [LARGE SCALE GENOMIC DNA]</scope>
    <source>
        <strain evidence="2">SNU_AA5</strain>
        <tissue evidence="2">Soma without cirri and trophi</tissue>
    </source>
</reference>
<keyword evidence="3" id="KW-1185">Reference proteome</keyword>
<dbReference type="Proteomes" id="UP000440578">
    <property type="component" value="Unassembled WGS sequence"/>
</dbReference>
<evidence type="ECO:0000313" key="2">
    <source>
        <dbReference type="EMBL" id="KAF0288229.1"/>
    </source>
</evidence>
<dbReference type="AlphaFoldDB" id="A0A6A4V4X6"/>
<accession>A0A6A4V4X6</accession>